<dbReference type="Proteomes" id="UP001172159">
    <property type="component" value="Unassembled WGS sequence"/>
</dbReference>
<accession>A0AA40EMX0</accession>
<dbReference type="AlphaFoldDB" id="A0AA40EMX0"/>
<sequence length="218" mass="24489">MYSRKDETSRKETRRPRRRKAAAKRPPILRSVRAPVHCVPAGCVSGGRASDHQDLKTLGKQACGMWGLGFTERTGWRPKFRVFCLLFQVLIHTLLGTRCHAMLVKASAVFFESSTVRSSLPPKPEVIEVDHELRILSKRGLFWIELNRFAGKGFPETAVYSPLWEHADDSHDGWRLSKAVLMCCNPSALGSGIGKLMTSRMVLVSLLRTSKIELLFSP</sequence>
<protein>
    <submittedName>
        <fullName evidence="2">Uncharacterized protein</fullName>
    </submittedName>
</protein>
<evidence type="ECO:0000313" key="2">
    <source>
        <dbReference type="EMBL" id="KAK0742263.1"/>
    </source>
</evidence>
<name>A0AA40EMX0_9PEZI</name>
<keyword evidence="3" id="KW-1185">Reference proteome</keyword>
<gene>
    <name evidence="2" type="ORF">B0T21DRAFT_346084</name>
</gene>
<feature type="region of interest" description="Disordered" evidence="1">
    <location>
        <begin position="1"/>
        <end position="26"/>
    </location>
</feature>
<dbReference type="EMBL" id="JAUKTV010000003">
    <property type="protein sequence ID" value="KAK0742263.1"/>
    <property type="molecule type" value="Genomic_DNA"/>
</dbReference>
<feature type="compositionally biased region" description="Basic residues" evidence="1">
    <location>
        <begin position="12"/>
        <end position="23"/>
    </location>
</feature>
<proteinExistence type="predicted"/>
<organism evidence="2 3">
    <name type="scientific">Apiosordaria backusii</name>
    <dbReference type="NCBI Taxonomy" id="314023"/>
    <lineage>
        <taxon>Eukaryota</taxon>
        <taxon>Fungi</taxon>
        <taxon>Dikarya</taxon>
        <taxon>Ascomycota</taxon>
        <taxon>Pezizomycotina</taxon>
        <taxon>Sordariomycetes</taxon>
        <taxon>Sordariomycetidae</taxon>
        <taxon>Sordariales</taxon>
        <taxon>Lasiosphaeriaceae</taxon>
        <taxon>Apiosordaria</taxon>
    </lineage>
</organism>
<comment type="caution">
    <text evidence="2">The sequence shown here is derived from an EMBL/GenBank/DDBJ whole genome shotgun (WGS) entry which is preliminary data.</text>
</comment>
<evidence type="ECO:0000313" key="3">
    <source>
        <dbReference type="Proteomes" id="UP001172159"/>
    </source>
</evidence>
<feature type="compositionally biased region" description="Basic and acidic residues" evidence="1">
    <location>
        <begin position="1"/>
        <end position="11"/>
    </location>
</feature>
<evidence type="ECO:0000256" key="1">
    <source>
        <dbReference type="SAM" id="MobiDB-lite"/>
    </source>
</evidence>
<reference evidence="2" key="1">
    <citation type="submission" date="2023-06" db="EMBL/GenBank/DDBJ databases">
        <title>Genome-scale phylogeny and comparative genomics of the fungal order Sordariales.</title>
        <authorList>
            <consortium name="Lawrence Berkeley National Laboratory"/>
            <person name="Hensen N."/>
            <person name="Bonometti L."/>
            <person name="Westerberg I."/>
            <person name="Brannstrom I.O."/>
            <person name="Guillou S."/>
            <person name="Cros-Aarteil S."/>
            <person name="Calhoun S."/>
            <person name="Haridas S."/>
            <person name="Kuo A."/>
            <person name="Mondo S."/>
            <person name="Pangilinan J."/>
            <person name="Riley R."/>
            <person name="Labutti K."/>
            <person name="Andreopoulos B."/>
            <person name="Lipzen A."/>
            <person name="Chen C."/>
            <person name="Yanf M."/>
            <person name="Daum C."/>
            <person name="Ng V."/>
            <person name="Clum A."/>
            <person name="Steindorff A."/>
            <person name="Ohm R."/>
            <person name="Martin F."/>
            <person name="Silar P."/>
            <person name="Natvig D."/>
            <person name="Lalanne C."/>
            <person name="Gautier V."/>
            <person name="Ament-Velasquez S.L."/>
            <person name="Kruys A."/>
            <person name="Hutchinson M.I."/>
            <person name="Powell A.J."/>
            <person name="Barry K."/>
            <person name="Miller A.N."/>
            <person name="Grigoriev I.V."/>
            <person name="Debuchy R."/>
            <person name="Gladieux P."/>
            <person name="Thoren M.H."/>
            <person name="Johannesson H."/>
        </authorList>
    </citation>
    <scope>NUCLEOTIDE SEQUENCE</scope>
    <source>
        <strain evidence="2">CBS 540.89</strain>
    </source>
</reference>